<evidence type="ECO:0000313" key="1">
    <source>
        <dbReference type="EMBL" id="MDA6072090.1"/>
    </source>
</evidence>
<gene>
    <name evidence="1" type="ORF">NJT12_20905</name>
</gene>
<evidence type="ECO:0008006" key="3">
    <source>
        <dbReference type="Google" id="ProtNLM"/>
    </source>
</evidence>
<sequence>MATEEQIRQALERMAKGLGPAVSNIAKVKSVDETKALCVLVDEDGQEILDVRLRPVLSNKKSFILVPKVDSFVLAVRVEDDDDWMVIAADEVTKVGYYVGETLFELTDKVHISAGGENLADLIDDLFTAIGNMVFTTNAGPTINLVNKLEFEGLNQKFKSLLI</sequence>
<name>A0ABT4WHM8_9FLAO</name>
<keyword evidence="2" id="KW-1185">Reference proteome</keyword>
<organism evidence="1 2">
    <name type="scientific">Flavobacterium azizsancarii</name>
    <dbReference type="NCBI Taxonomy" id="2961580"/>
    <lineage>
        <taxon>Bacteria</taxon>
        <taxon>Pseudomonadati</taxon>
        <taxon>Bacteroidota</taxon>
        <taxon>Flavobacteriia</taxon>
        <taxon>Flavobacteriales</taxon>
        <taxon>Flavobacteriaceae</taxon>
        <taxon>Flavobacterium</taxon>
    </lineage>
</organism>
<dbReference type="RefSeq" id="WP_271337977.1">
    <property type="nucleotide sequence ID" value="NZ_JAMZNK010000049.1"/>
</dbReference>
<dbReference type="EMBL" id="JAMZNK010000049">
    <property type="protein sequence ID" value="MDA6072090.1"/>
    <property type="molecule type" value="Genomic_DNA"/>
</dbReference>
<comment type="caution">
    <text evidence="1">The sequence shown here is derived from an EMBL/GenBank/DDBJ whole genome shotgun (WGS) entry which is preliminary data.</text>
</comment>
<dbReference type="Proteomes" id="UP001212170">
    <property type="component" value="Unassembled WGS sequence"/>
</dbReference>
<reference evidence="1 2" key="1">
    <citation type="journal article" date="2023" name="Chemosphere">
        <title>Whole genome analysis of Flavobacterium aziz-sancarii sp. nov., isolated from Ardley Island (Antarctica), revealed a rich resistome and bioremediation potential.</title>
        <authorList>
            <person name="Otur C."/>
            <person name="Okay S."/>
            <person name="Kurt-Kizildogan A."/>
        </authorList>
    </citation>
    <scope>NUCLEOTIDE SEQUENCE [LARGE SCALE GENOMIC DNA]</scope>
    <source>
        <strain evidence="1 2">AC</strain>
    </source>
</reference>
<protein>
    <recommendedName>
        <fullName evidence="3">Phage protein Gp138 N-terminal domain-containing protein</fullName>
    </recommendedName>
</protein>
<proteinExistence type="predicted"/>
<evidence type="ECO:0000313" key="2">
    <source>
        <dbReference type="Proteomes" id="UP001212170"/>
    </source>
</evidence>
<accession>A0ABT4WHM8</accession>